<dbReference type="EMBL" id="RKLV01000006">
    <property type="protein sequence ID" value="MCX2819185.1"/>
    <property type="molecule type" value="Genomic_DNA"/>
</dbReference>
<evidence type="ECO:0000313" key="7">
    <source>
        <dbReference type="Proteomes" id="UP001149411"/>
    </source>
</evidence>
<gene>
    <name evidence="6" type="ORF">EGH25_07445</name>
</gene>
<dbReference type="CDD" id="cd01896">
    <property type="entry name" value="DRG"/>
    <property type="match status" value="1"/>
</dbReference>
<dbReference type="GO" id="GO:0005525">
    <property type="term" value="F:GTP binding"/>
    <property type="evidence" value="ECO:0007669"/>
    <property type="project" value="UniProtKB-KW"/>
</dbReference>
<accession>A0A9Q4GHV0</accession>
<evidence type="ECO:0000256" key="1">
    <source>
        <dbReference type="ARBA" id="ARBA00022741"/>
    </source>
</evidence>
<dbReference type="InterPro" id="IPR031167">
    <property type="entry name" value="G_OBG"/>
</dbReference>
<dbReference type="PROSITE" id="PS00905">
    <property type="entry name" value="GTP1_OBG"/>
    <property type="match status" value="1"/>
</dbReference>
<evidence type="ECO:0000256" key="3">
    <source>
        <dbReference type="SAM" id="Coils"/>
    </source>
</evidence>
<evidence type="ECO:0000313" key="6">
    <source>
        <dbReference type="EMBL" id="MCX2819185.1"/>
    </source>
</evidence>
<dbReference type="SUPFAM" id="SSF52540">
    <property type="entry name" value="P-loop containing nucleoside triphosphate hydrolases"/>
    <property type="match status" value="1"/>
</dbReference>
<protein>
    <submittedName>
        <fullName evidence="6">GTP-binding protein</fullName>
    </submittedName>
</protein>
<keyword evidence="1" id="KW-0547">Nucleotide-binding</keyword>
<comment type="caution">
    <text evidence="6">The sequence shown here is derived from an EMBL/GenBank/DDBJ whole genome shotgun (WGS) entry which is preliminary data.</text>
</comment>
<dbReference type="Pfam" id="PF02824">
    <property type="entry name" value="TGS"/>
    <property type="match status" value="1"/>
</dbReference>
<reference evidence="6" key="1">
    <citation type="submission" date="2022-09" db="EMBL/GenBank/DDBJ databases">
        <title>Haloadaptaus new haloarchaeum isolated from saline soil.</title>
        <authorList>
            <person name="Duran-Viseras A."/>
            <person name="Sanchez-Porro C."/>
            <person name="Ventosa A."/>
        </authorList>
    </citation>
    <scope>NUCLEOTIDE SEQUENCE</scope>
    <source>
        <strain evidence="6">F3-133</strain>
    </source>
</reference>
<dbReference type="InterPro" id="IPR045001">
    <property type="entry name" value="DRG"/>
</dbReference>
<keyword evidence="3" id="KW-0175">Coiled coil</keyword>
<dbReference type="Gene3D" id="3.40.50.300">
    <property type="entry name" value="P-loop containing nucleotide triphosphate hydrolases"/>
    <property type="match status" value="1"/>
</dbReference>
<dbReference type="InterPro" id="IPR027417">
    <property type="entry name" value="P-loop_NTPase"/>
</dbReference>
<dbReference type="Proteomes" id="UP001149411">
    <property type="component" value="Unassembled WGS sequence"/>
</dbReference>
<dbReference type="PANTHER" id="PTHR43127">
    <property type="entry name" value="DEVELOPMENTALLY-REGULATED GTP-BINDING PROTEIN 2"/>
    <property type="match status" value="1"/>
</dbReference>
<sequence length="367" mass="39955">MGLEDEIREIEEEIAETPYNKATEEHIGRLKAKLSKMKDELAEKESGGGGGGGYDVPKHGDATVALVGFPSVGKSTLLNALTNAESEVASYEFTTLEVVPGMLKHRKVDIQLLDVPGLIEGASGGRGRGREVMSVLRSADLLLFLVDVFEPEGYAKLRGELHSNGIRMDSSPPDVRIRKRDRGGIDVRTTDDVSLSDGMVENTLREHGIVNAVAVVREDVTVEQLSDAILDNRVYIDSMVAVNKVDLADGSVLERTRETLAEEGVDSAVGVSAEEELGLSTLKNRIFDELDLVRVYLRPQGGEPDYEEPVVLREGATVGDVTEKIHRDIGGSFRYAKLWGDSAKHDGQQVGEDHEFADEDVVTVLTT</sequence>
<dbReference type="PROSITE" id="PS51710">
    <property type="entry name" value="G_OBG"/>
    <property type="match status" value="1"/>
</dbReference>
<proteinExistence type="predicted"/>
<dbReference type="PROSITE" id="PS51880">
    <property type="entry name" value="TGS"/>
    <property type="match status" value="1"/>
</dbReference>
<dbReference type="InterPro" id="IPR006073">
    <property type="entry name" value="GTP-bd"/>
</dbReference>
<evidence type="ECO:0000256" key="2">
    <source>
        <dbReference type="ARBA" id="ARBA00023134"/>
    </source>
</evidence>
<feature type="coiled-coil region" evidence="3">
    <location>
        <begin position="20"/>
        <end position="47"/>
    </location>
</feature>
<dbReference type="Pfam" id="PF16897">
    <property type="entry name" value="MMR_HSR1_Xtn"/>
    <property type="match status" value="1"/>
</dbReference>
<name>A0A9Q4GHV0_9EURY</name>
<dbReference type="InterPro" id="IPR004095">
    <property type="entry name" value="TGS"/>
</dbReference>
<dbReference type="InterPro" id="IPR005225">
    <property type="entry name" value="Small_GTP-bd"/>
</dbReference>
<dbReference type="InterPro" id="IPR031662">
    <property type="entry name" value="GTP-binding_2"/>
</dbReference>
<feature type="domain" description="OBG-type G" evidence="4">
    <location>
        <begin position="62"/>
        <end position="291"/>
    </location>
</feature>
<evidence type="ECO:0000259" key="5">
    <source>
        <dbReference type="PROSITE" id="PS51880"/>
    </source>
</evidence>
<dbReference type="AlphaFoldDB" id="A0A9Q4GHV0"/>
<dbReference type="Pfam" id="PF01926">
    <property type="entry name" value="MMR_HSR1"/>
    <property type="match status" value="1"/>
</dbReference>
<feature type="domain" description="TGS" evidence="5">
    <location>
        <begin position="291"/>
        <end position="366"/>
    </location>
</feature>
<keyword evidence="2" id="KW-0342">GTP-binding</keyword>
<dbReference type="InterPro" id="IPR012676">
    <property type="entry name" value="TGS-like"/>
</dbReference>
<dbReference type="CDD" id="cd01666">
    <property type="entry name" value="TGS_DRG"/>
    <property type="match status" value="1"/>
</dbReference>
<dbReference type="InterPro" id="IPR012675">
    <property type="entry name" value="Beta-grasp_dom_sf"/>
</dbReference>
<dbReference type="SUPFAM" id="SSF81271">
    <property type="entry name" value="TGS-like"/>
    <property type="match status" value="1"/>
</dbReference>
<dbReference type="GO" id="GO:0003924">
    <property type="term" value="F:GTPase activity"/>
    <property type="evidence" value="ECO:0007669"/>
    <property type="project" value="InterPro"/>
</dbReference>
<dbReference type="RefSeq" id="WP_266087246.1">
    <property type="nucleotide sequence ID" value="NZ_RKLV01000006.1"/>
</dbReference>
<dbReference type="PRINTS" id="PR00326">
    <property type="entry name" value="GTP1OBG"/>
</dbReference>
<keyword evidence="7" id="KW-1185">Reference proteome</keyword>
<dbReference type="InterPro" id="IPR006074">
    <property type="entry name" value="GTP1-OBG_CS"/>
</dbReference>
<dbReference type="Gene3D" id="6.10.140.1070">
    <property type="match status" value="1"/>
</dbReference>
<organism evidence="6 7">
    <name type="scientific">Halorutilus salinus</name>
    <dbReference type="NCBI Taxonomy" id="2487751"/>
    <lineage>
        <taxon>Archaea</taxon>
        <taxon>Methanobacteriati</taxon>
        <taxon>Methanobacteriota</taxon>
        <taxon>Stenosarchaea group</taxon>
        <taxon>Halobacteria</taxon>
        <taxon>Halorutilales</taxon>
        <taxon>Halorutilaceae</taxon>
        <taxon>Halorutilus</taxon>
    </lineage>
</organism>
<dbReference type="NCBIfam" id="TIGR00231">
    <property type="entry name" value="small_GTP"/>
    <property type="match status" value="1"/>
</dbReference>
<evidence type="ECO:0000259" key="4">
    <source>
        <dbReference type="PROSITE" id="PS51710"/>
    </source>
</evidence>
<dbReference type="FunFam" id="3.10.20.30:FF:000003">
    <property type="entry name" value="Developmentally-regulated GTP-binding protein 1"/>
    <property type="match status" value="1"/>
</dbReference>
<dbReference type="Gene3D" id="3.10.20.30">
    <property type="match status" value="1"/>
</dbReference>